<proteinExistence type="predicted"/>
<dbReference type="STRING" id="1844972.A7K91_15655"/>
<name>A0A1A5YB20_9BACL</name>
<dbReference type="OrthoDB" id="9835690at2"/>
<dbReference type="AlphaFoldDB" id="A0A1A5YB20"/>
<gene>
    <name evidence="2" type="ORF">A7K91_15655</name>
</gene>
<dbReference type="RefSeq" id="WP_068686938.1">
    <property type="nucleotide sequence ID" value="NZ_LYPA01000078.1"/>
</dbReference>
<feature type="signal peptide" evidence="1">
    <location>
        <begin position="1"/>
        <end position="22"/>
    </location>
</feature>
<keyword evidence="1" id="KW-0732">Signal</keyword>
<dbReference type="Proteomes" id="UP000092024">
    <property type="component" value="Unassembled WGS sequence"/>
</dbReference>
<dbReference type="EMBL" id="LYPA01000078">
    <property type="protein sequence ID" value="OBR62824.1"/>
    <property type="molecule type" value="Genomic_DNA"/>
</dbReference>
<reference evidence="2 3" key="1">
    <citation type="submission" date="2016-05" db="EMBL/GenBank/DDBJ databases">
        <title>Paenibacillus oryzae. sp. nov., isolated from the rice root.</title>
        <authorList>
            <person name="Zhang J."/>
            <person name="Zhang X."/>
        </authorList>
    </citation>
    <scope>NUCLEOTIDE SEQUENCE [LARGE SCALE GENOMIC DNA]</scope>
    <source>
        <strain evidence="2 3">1DrF-4</strain>
    </source>
</reference>
<evidence type="ECO:0000313" key="3">
    <source>
        <dbReference type="Proteomes" id="UP000092024"/>
    </source>
</evidence>
<comment type="caution">
    <text evidence="2">The sequence shown here is derived from an EMBL/GenBank/DDBJ whole genome shotgun (WGS) entry which is preliminary data.</text>
</comment>
<protein>
    <submittedName>
        <fullName evidence="2">Uncharacterized protein</fullName>
    </submittedName>
</protein>
<evidence type="ECO:0000256" key="1">
    <source>
        <dbReference type="SAM" id="SignalP"/>
    </source>
</evidence>
<feature type="chain" id="PRO_5039070113" evidence="1">
    <location>
        <begin position="23"/>
        <end position="157"/>
    </location>
</feature>
<organism evidence="2 3">
    <name type="scientific">Paenibacillus oryzae</name>
    <dbReference type="NCBI Taxonomy" id="1844972"/>
    <lineage>
        <taxon>Bacteria</taxon>
        <taxon>Bacillati</taxon>
        <taxon>Bacillota</taxon>
        <taxon>Bacilli</taxon>
        <taxon>Bacillales</taxon>
        <taxon>Paenibacillaceae</taxon>
        <taxon>Paenibacillus</taxon>
    </lineage>
</organism>
<accession>A0A1A5YB20</accession>
<evidence type="ECO:0000313" key="2">
    <source>
        <dbReference type="EMBL" id="OBR62824.1"/>
    </source>
</evidence>
<sequence>MVKKRMLLLLLLVLITACSSNGDIGGSEGAKIVNGDCPYNGAVVEVNYSTKIPFEKIEKIWSDNGWQIANPEADGHTMVGVISGSFEGEQWVTASVYQTEESTLVSIWVNEEADESMHDKQISKASLLLDQMEAVLDKDYPTKGERTSGPRSGCIQD</sequence>
<dbReference type="PROSITE" id="PS51257">
    <property type="entry name" value="PROKAR_LIPOPROTEIN"/>
    <property type="match status" value="1"/>
</dbReference>
<keyword evidence="3" id="KW-1185">Reference proteome</keyword>